<protein>
    <recommendedName>
        <fullName evidence="4">Lipoprotein</fullName>
    </recommendedName>
</protein>
<sequence length="165" mass="19479">MNKILVIFLILFLGCKKENPKEIFTVPNNVNNFIVIYRQKKNIDYNKQNIEYKIPKNGILFVDFQRKKGILNQIVKFEDGTKLSDYAMDKFRNNIEKSEIYILDRIDGKIAFQNNNQSNIDSIYLSTENKNSTKWIGFILGKPNSNENELRRKIFKKVDSIFTKK</sequence>
<dbReference type="RefSeq" id="WP_243551110.1">
    <property type="nucleotide sequence ID" value="NZ_CP094532.1"/>
</dbReference>
<evidence type="ECO:0000313" key="1">
    <source>
        <dbReference type="EMBL" id="UOE42146.1"/>
    </source>
</evidence>
<dbReference type="PROSITE" id="PS51257">
    <property type="entry name" value="PROKAR_LIPOPROTEIN"/>
    <property type="match status" value="1"/>
</dbReference>
<dbReference type="EMBL" id="CP094532">
    <property type="protein sequence ID" value="UOE42146.1"/>
    <property type="molecule type" value="Genomic_DNA"/>
</dbReference>
<keyword evidence="3" id="KW-1185">Reference proteome</keyword>
<evidence type="ECO:0000313" key="3">
    <source>
        <dbReference type="Proteomes" id="UP000831460"/>
    </source>
</evidence>
<organism evidence="2 3">
    <name type="scientific">Chryseobacterium suipulveris</name>
    <dbReference type="NCBI Taxonomy" id="2929800"/>
    <lineage>
        <taxon>Bacteria</taxon>
        <taxon>Pseudomonadati</taxon>
        <taxon>Bacteroidota</taxon>
        <taxon>Flavobacteriia</taxon>
        <taxon>Flavobacteriales</taxon>
        <taxon>Weeksellaceae</taxon>
        <taxon>Chryseobacterium group</taxon>
        <taxon>Chryseobacterium</taxon>
    </lineage>
</organism>
<accession>A0ABY4BSR9</accession>
<evidence type="ECO:0000313" key="2">
    <source>
        <dbReference type="EMBL" id="UOE42245.1"/>
    </source>
</evidence>
<proteinExistence type="predicted"/>
<name>A0ABY4BSR9_9FLAO</name>
<evidence type="ECO:0008006" key="4">
    <source>
        <dbReference type="Google" id="ProtNLM"/>
    </source>
</evidence>
<dbReference type="Proteomes" id="UP000831460">
    <property type="component" value="Chromosome"/>
</dbReference>
<dbReference type="EMBL" id="CP094532">
    <property type="protein sequence ID" value="UOE42245.1"/>
    <property type="molecule type" value="Genomic_DNA"/>
</dbReference>
<gene>
    <name evidence="1" type="ORF">MTP09_05785</name>
    <name evidence="2" type="ORF">MTP09_06290</name>
</gene>
<reference evidence="2 3" key="1">
    <citation type="submission" date="2022-03" db="EMBL/GenBank/DDBJ databases">
        <title>Chryseobacterium sp. isolated from particulate matters in swine house.</title>
        <authorList>
            <person name="Won M."/>
            <person name="Kim S.-J."/>
            <person name="Kwon S.-W."/>
        </authorList>
    </citation>
    <scope>NUCLEOTIDE SEQUENCE [LARGE SCALE GENOMIC DNA]</scope>
    <source>
        <strain evidence="2 3">SC2-2</strain>
    </source>
</reference>